<dbReference type="InterPro" id="IPR013762">
    <property type="entry name" value="Integrase-like_cat_sf"/>
</dbReference>
<dbReference type="STRING" id="355548.SAMN04487945_1480"/>
<keyword evidence="3" id="KW-0233">DNA recombination</keyword>
<keyword evidence="9" id="KW-1185">Reference proteome</keyword>
<dbReference type="InterPro" id="IPR002104">
    <property type="entry name" value="Integrase_catalytic"/>
</dbReference>
<dbReference type="PANTHER" id="PTHR30349:SF41">
    <property type="entry name" value="INTEGRASE_RECOMBINASE PROTEIN MJ0367-RELATED"/>
    <property type="match status" value="1"/>
</dbReference>
<evidence type="ECO:0000259" key="6">
    <source>
        <dbReference type="PROSITE" id="PS51898"/>
    </source>
</evidence>
<evidence type="ECO:0000256" key="2">
    <source>
        <dbReference type="ARBA" id="ARBA00023125"/>
    </source>
</evidence>
<reference evidence="8 9" key="1">
    <citation type="submission" date="2016-10" db="EMBL/GenBank/DDBJ databases">
        <authorList>
            <person name="de Groot N.N."/>
        </authorList>
    </citation>
    <scope>NUCLEOTIDE SEQUENCE [LARGE SCALE GENOMIC DNA]</scope>
    <source>
        <strain evidence="8 9">CGMCC 1.5337</strain>
    </source>
</reference>
<name>A0A1I0P927_9EURY</name>
<dbReference type="SUPFAM" id="SSF56349">
    <property type="entry name" value="DNA breaking-rejoining enzymes"/>
    <property type="match status" value="1"/>
</dbReference>
<dbReference type="PROSITE" id="PS51898">
    <property type="entry name" value="TYR_RECOMBINASE"/>
    <property type="match status" value="1"/>
</dbReference>
<dbReference type="InterPro" id="IPR044068">
    <property type="entry name" value="CB"/>
</dbReference>
<dbReference type="InterPro" id="IPR011010">
    <property type="entry name" value="DNA_brk_join_enz"/>
</dbReference>
<accession>A0A1I0P927</accession>
<dbReference type="CDD" id="cd00397">
    <property type="entry name" value="DNA_BRE_C"/>
    <property type="match status" value="1"/>
</dbReference>
<feature type="compositionally biased region" description="Basic and acidic residues" evidence="5">
    <location>
        <begin position="317"/>
        <end position="330"/>
    </location>
</feature>
<protein>
    <submittedName>
        <fullName evidence="8">Phage integrase family protein</fullName>
    </submittedName>
</protein>
<evidence type="ECO:0000313" key="8">
    <source>
        <dbReference type="EMBL" id="SEW10554.1"/>
    </source>
</evidence>
<dbReference type="GO" id="GO:0015074">
    <property type="term" value="P:DNA integration"/>
    <property type="evidence" value="ECO:0007669"/>
    <property type="project" value="UniProtKB-KW"/>
</dbReference>
<dbReference type="GO" id="GO:0003677">
    <property type="term" value="F:DNA binding"/>
    <property type="evidence" value="ECO:0007669"/>
    <property type="project" value="UniProtKB-UniRule"/>
</dbReference>
<keyword evidence="1" id="KW-0229">DNA integration</keyword>
<dbReference type="Proteomes" id="UP000198518">
    <property type="component" value="Unassembled WGS sequence"/>
</dbReference>
<dbReference type="InterPro" id="IPR010998">
    <property type="entry name" value="Integrase_recombinase_N"/>
</dbReference>
<evidence type="ECO:0000256" key="4">
    <source>
        <dbReference type="PROSITE-ProRule" id="PRU01248"/>
    </source>
</evidence>
<dbReference type="EMBL" id="FOJA01000001">
    <property type="protein sequence ID" value="SEW10554.1"/>
    <property type="molecule type" value="Genomic_DNA"/>
</dbReference>
<evidence type="ECO:0000259" key="7">
    <source>
        <dbReference type="PROSITE" id="PS51900"/>
    </source>
</evidence>
<feature type="domain" description="Tyr recombinase" evidence="6">
    <location>
        <begin position="114"/>
        <end position="330"/>
    </location>
</feature>
<dbReference type="PANTHER" id="PTHR30349">
    <property type="entry name" value="PHAGE INTEGRASE-RELATED"/>
    <property type="match status" value="1"/>
</dbReference>
<feature type="region of interest" description="Disordered" evidence="5">
    <location>
        <begin position="317"/>
        <end position="342"/>
    </location>
</feature>
<dbReference type="Pfam" id="PF00589">
    <property type="entry name" value="Phage_integrase"/>
    <property type="match status" value="1"/>
</dbReference>
<evidence type="ECO:0000313" key="9">
    <source>
        <dbReference type="Proteomes" id="UP000198518"/>
    </source>
</evidence>
<evidence type="ECO:0000256" key="3">
    <source>
        <dbReference type="ARBA" id="ARBA00023172"/>
    </source>
</evidence>
<feature type="region of interest" description="Disordered" evidence="5">
    <location>
        <begin position="97"/>
        <end position="118"/>
    </location>
</feature>
<dbReference type="PROSITE" id="PS51900">
    <property type="entry name" value="CB"/>
    <property type="match status" value="1"/>
</dbReference>
<evidence type="ECO:0000256" key="5">
    <source>
        <dbReference type="SAM" id="MobiDB-lite"/>
    </source>
</evidence>
<dbReference type="Gene3D" id="1.10.443.10">
    <property type="entry name" value="Intergrase catalytic core"/>
    <property type="match status" value="1"/>
</dbReference>
<dbReference type="AlphaFoldDB" id="A0A1I0P927"/>
<keyword evidence="2 4" id="KW-0238">DNA-binding</keyword>
<organism evidence="8 9">
    <name type="scientific">Halobacterium jilantaiense</name>
    <dbReference type="NCBI Taxonomy" id="355548"/>
    <lineage>
        <taxon>Archaea</taxon>
        <taxon>Methanobacteriati</taxon>
        <taxon>Methanobacteriota</taxon>
        <taxon>Stenosarchaea group</taxon>
        <taxon>Halobacteria</taxon>
        <taxon>Halobacteriales</taxon>
        <taxon>Halobacteriaceae</taxon>
        <taxon>Halobacterium</taxon>
    </lineage>
</organism>
<proteinExistence type="predicted"/>
<dbReference type="GO" id="GO:0006310">
    <property type="term" value="P:DNA recombination"/>
    <property type="evidence" value="ECO:0007669"/>
    <property type="project" value="UniProtKB-KW"/>
</dbReference>
<evidence type="ECO:0000256" key="1">
    <source>
        <dbReference type="ARBA" id="ARBA00022908"/>
    </source>
</evidence>
<gene>
    <name evidence="8" type="ORF">SAMN04487945_1480</name>
</gene>
<dbReference type="Gene3D" id="1.10.150.130">
    <property type="match status" value="1"/>
</dbReference>
<dbReference type="InterPro" id="IPR050090">
    <property type="entry name" value="Tyrosine_recombinase_XerCD"/>
</dbReference>
<feature type="domain" description="Core-binding (CB)" evidence="7">
    <location>
        <begin position="6"/>
        <end position="90"/>
    </location>
</feature>
<sequence length="342" mass="40043">MRPENLSPRQAWQRYLDRRRPETTEESMKTFHYRLKLFVEWCEAEGIDAVSELGGWDFERYETYRRGHDLSPVTLRGEMQTLLNFVEYLERIEAVDEGTSDKIDPPATTREEESSDEKLAADEAHRLLDYYREHQHGTRRHVLLELFWHTGARMGAIRGLDRRDFDADDQYIAFVHRPDTGTTLKNKARGERLVSLSDTVTEAVQAYLRNPNRWDKRDEYGREPLVTSRQGRLSTNTTRRVCYEMTLPCTYGDCPHGKDPRACDWTNPNKASKCPSSRSPHRIRTGSITWQLNCGLPPAVVSERVNASPEVLRDHYDKAAEREEMEERRRSFNNRLTFEEDD</sequence>